<organism evidence="1 2">
    <name type="scientific">Streptococcus acidominimus</name>
    <dbReference type="NCBI Taxonomy" id="1326"/>
    <lineage>
        <taxon>Bacteria</taxon>
        <taxon>Bacillati</taxon>
        <taxon>Bacillota</taxon>
        <taxon>Bacilli</taxon>
        <taxon>Lactobacillales</taxon>
        <taxon>Streptococcaceae</taxon>
        <taxon>Streptococcus</taxon>
    </lineage>
</organism>
<protein>
    <submittedName>
        <fullName evidence="1">Uncharacterized protein</fullName>
    </submittedName>
</protein>
<accession>A0A4Y9FMF1</accession>
<dbReference type="AlphaFoldDB" id="A0A4Y9FMF1"/>
<name>A0A4Y9FMF1_STRAI</name>
<proteinExistence type="predicted"/>
<dbReference type="EMBL" id="SPQA01000021">
    <property type="protein sequence ID" value="TFU30341.1"/>
    <property type="molecule type" value="Genomic_DNA"/>
</dbReference>
<reference evidence="1 2" key="1">
    <citation type="submission" date="2019-03" db="EMBL/GenBank/DDBJ databases">
        <title>Diversity of the mouse oral microbiome.</title>
        <authorList>
            <person name="Joseph S."/>
            <person name="Aduse-Opoku J."/>
            <person name="Curtis M."/>
            <person name="Wade W."/>
            <person name="Hashim A."/>
        </authorList>
    </citation>
    <scope>NUCLEOTIDE SEQUENCE [LARGE SCALE GENOMIC DNA]</scope>
    <source>
        <strain evidence="1 2">HT4</strain>
    </source>
</reference>
<evidence type="ECO:0000313" key="2">
    <source>
        <dbReference type="Proteomes" id="UP000297747"/>
    </source>
</evidence>
<sequence length="137" mass="16409">MEKYEIIEKQEEINRIDYWDTRVLDLKILYFGDEVHMYLEAFTAHQANLDKCWKISFIGCAEVNYETDVRNRKKVKVKDFVKNHLYTCQDISLEYHDETFVRCCVNLEGLVILSLICQDIEISKVSIADQHFFWDEN</sequence>
<dbReference type="Proteomes" id="UP000297747">
    <property type="component" value="Unassembled WGS sequence"/>
</dbReference>
<gene>
    <name evidence="1" type="ORF">E4U01_06635</name>
</gene>
<evidence type="ECO:0000313" key="1">
    <source>
        <dbReference type="EMBL" id="TFU30341.1"/>
    </source>
</evidence>
<dbReference type="RefSeq" id="WP_135053020.1">
    <property type="nucleotide sequence ID" value="NZ_CAKOCW010000020.1"/>
</dbReference>
<comment type="caution">
    <text evidence="1">The sequence shown here is derived from an EMBL/GenBank/DDBJ whole genome shotgun (WGS) entry which is preliminary data.</text>
</comment>